<name>A0A382KZ05_9ZZZZ</name>
<evidence type="ECO:0000313" key="1">
    <source>
        <dbReference type="EMBL" id="SVC28753.1"/>
    </source>
</evidence>
<feature type="non-terminal residue" evidence="1">
    <location>
        <position position="1"/>
    </location>
</feature>
<dbReference type="Gene3D" id="3.40.50.300">
    <property type="entry name" value="P-loop containing nucleotide triphosphate hydrolases"/>
    <property type="match status" value="1"/>
</dbReference>
<dbReference type="EMBL" id="UINC01083239">
    <property type="protein sequence ID" value="SVC28753.1"/>
    <property type="molecule type" value="Genomic_DNA"/>
</dbReference>
<protein>
    <recommendedName>
        <fullName evidence="2">Adenylate kinase active site lid domain-containing protein</fullName>
    </recommendedName>
</protein>
<accession>A0A382KZ05</accession>
<gene>
    <name evidence="1" type="ORF">METZ01_LOCUS281607</name>
</gene>
<sequence>TAEIIRNRQKIYWEQTAPLLDFYHGKGILKVVNGLGEIPEITKRILQVLI</sequence>
<organism evidence="1">
    <name type="scientific">marine metagenome</name>
    <dbReference type="NCBI Taxonomy" id="408172"/>
    <lineage>
        <taxon>unclassified sequences</taxon>
        <taxon>metagenomes</taxon>
        <taxon>ecological metagenomes</taxon>
    </lineage>
</organism>
<dbReference type="InterPro" id="IPR027417">
    <property type="entry name" value="P-loop_NTPase"/>
</dbReference>
<reference evidence="1" key="1">
    <citation type="submission" date="2018-05" db="EMBL/GenBank/DDBJ databases">
        <authorList>
            <person name="Lanie J.A."/>
            <person name="Ng W.-L."/>
            <person name="Kazmierczak K.M."/>
            <person name="Andrzejewski T.M."/>
            <person name="Davidsen T.M."/>
            <person name="Wayne K.J."/>
            <person name="Tettelin H."/>
            <person name="Glass J.I."/>
            <person name="Rusch D."/>
            <person name="Podicherti R."/>
            <person name="Tsui H.-C.T."/>
            <person name="Winkler M.E."/>
        </authorList>
    </citation>
    <scope>NUCLEOTIDE SEQUENCE</scope>
</reference>
<evidence type="ECO:0008006" key="2">
    <source>
        <dbReference type="Google" id="ProtNLM"/>
    </source>
</evidence>
<dbReference type="AlphaFoldDB" id="A0A382KZ05"/>
<proteinExistence type="predicted"/>